<dbReference type="OrthoDB" id="10261951at2759"/>
<feature type="modified residue" description="N6-(pyridoxal phosphate)lysine" evidence="9">
    <location>
        <position position="210"/>
    </location>
</feature>
<dbReference type="InterPro" id="IPR015422">
    <property type="entry name" value="PyrdxlP-dep_Trfase_small"/>
</dbReference>
<dbReference type="Gene3D" id="3.40.640.10">
    <property type="entry name" value="Type I PLP-dependent aspartate aminotransferase-like (Major domain)"/>
    <property type="match status" value="1"/>
</dbReference>
<sequence length="366" mass="40501">MASSSEFTRAHNEFRSDTFTVPTKEMLEAALVSSLGDSVYQEDKDTLDLEKKVADLAGKEAGLFCVSGTLSNQIGLRANLHQPPHSVLCDYRGHVYLHEAGGLATLSQAMVSAVHPANGIHLTLEDIIDNFIPDDGNIHAAPTKVISLENTLHGLLFPLDEIKRISAWCKENNVKLHLDGARLWNASVETGISIKEYCSYFDSVSLCLSKSLGAPIGSVLVGNPDFIAKANHFKKQNGGGIRQGGMLARMASIAIDQNLSKIKRSHEMAKELGKFCEENNIALECPVHTNFVFLDMNKMKMSNEVLLANAKKYNVKQMGCRVSFHFQISQESFENVKKAIYDTYLHSLEHPFYATAPARIYDINNR</sequence>
<dbReference type="SUPFAM" id="SSF53383">
    <property type="entry name" value="PLP-dependent transferases"/>
    <property type="match status" value="1"/>
</dbReference>
<dbReference type="NCBIfam" id="NF041359">
    <property type="entry name" value="GntG_guanitoxin"/>
    <property type="match status" value="1"/>
</dbReference>
<dbReference type="AlphaFoldDB" id="A0A1E4TT43"/>
<dbReference type="Gene3D" id="3.90.1150.10">
    <property type="entry name" value="Aspartate Aminotransferase, domain 1"/>
    <property type="match status" value="1"/>
</dbReference>
<evidence type="ECO:0000259" key="10">
    <source>
        <dbReference type="Pfam" id="PF01212"/>
    </source>
</evidence>
<dbReference type="InterPro" id="IPR023603">
    <property type="entry name" value="Low_specificity_L-TA-like"/>
</dbReference>
<dbReference type="PIRSF" id="PIRSF017617">
    <property type="entry name" value="Thr_aldolase"/>
    <property type="match status" value="1"/>
</dbReference>
<dbReference type="CDD" id="cd06502">
    <property type="entry name" value="TA_like"/>
    <property type="match status" value="1"/>
</dbReference>
<dbReference type="GO" id="GO:0005829">
    <property type="term" value="C:cytosol"/>
    <property type="evidence" value="ECO:0007669"/>
    <property type="project" value="EnsemblFungi"/>
</dbReference>
<accession>A0A1E4TT43</accession>
<comment type="cofactor">
    <cofactor evidence="1">
        <name>pyridoxal 5'-phosphate</name>
        <dbReference type="ChEBI" id="CHEBI:597326"/>
    </cofactor>
</comment>
<keyword evidence="3" id="KW-0663">Pyridoxal phosphate</keyword>
<dbReference type="InterPro" id="IPR015424">
    <property type="entry name" value="PyrdxlP-dep_Trfase"/>
</dbReference>
<comment type="pathway">
    <text evidence="7">Amino-acid degradation; L-threonine degradation via aldolase pathway; acetaldehyde and glycine from L-threonine: step 1/1.</text>
</comment>
<keyword evidence="4" id="KW-0456">Lyase</keyword>
<evidence type="ECO:0000256" key="8">
    <source>
        <dbReference type="ARBA" id="ARBA00066573"/>
    </source>
</evidence>
<evidence type="ECO:0000256" key="3">
    <source>
        <dbReference type="ARBA" id="ARBA00022898"/>
    </source>
</evidence>
<dbReference type="EC" id="4.1.2.48" evidence="8"/>
<dbReference type="PANTHER" id="PTHR48097">
    <property type="entry name" value="L-THREONINE ALDOLASE-RELATED"/>
    <property type="match status" value="1"/>
</dbReference>
<dbReference type="InterPro" id="IPR015421">
    <property type="entry name" value="PyrdxlP-dep_Trfase_major"/>
</dbReference>
<evidence type="ECO:0000256" key="1">
    <source>
        <dbReference type="ARBA" id="ARBA00001933"/>
    </source>
</evidence>
<evidence type="ECO:0000313" key="11">
    <source>
        <dbReference type="EMBL" id="ODV94848.1"/>
    </source>
</evidence>
<evidence type="ECO:0000256" key="9">
    <source>
        <dbReference type="PIRSR" id="PIRSR017617-1"/>
    </source>
</evidence>
<dbReference type="GO" id="GO:0006545">
    <property type="term" value="P:glycine biosynthetic process"/>
    <property type="evidence" value="ECO:0007669"/>
    <property type="project" value="EnsemblFungi"/>
</dbReference>
<evidence type="ECO:0000256" key="7">
    <source>
        <dbReference type="ARBA" id="ARBA00060555"/>
    </source>
</evidence>
<dbReference type="EMBL" id="KV454015">
    <property type="protein sequence ID" value="ODV94848.1"/>
    <property type="molecule type" value="Genomic_DNA"/>
</dbReference>
<dbReference type="Pfam" id="PF01212">
    <property type="entry name" value="Beta_elim_lyase"/>
    <property type="match status" value="1"/>
</dbReference>
<dbReference type="InterPro" id="IPR001597">
    <property type="entry name" value="ArAA_b-elim_lyase/Thr_aldolase"/>
</dbReference>
<evidence type="ECO:0000256" key="5">
    <source>
        <dbReference type="ARBA" id="ARBA00050410"/>
    </source>
</evidence>
<dbReference type="GO" id="GO:0006567">
    <property type="term" value="P:L-threonine catabolic process"/>
    <property type="evidence" value="ECO:0007669"/>
    <property type="project" value="EnsemblFungi"/>
</dbReference>
<evidence type="ECO:0000256" key="4">
    <source>
        <dbReference type="ARBA" id="ARBA00023239"/>
    </source>
</evidence>
<proteinExistence type="inferred from homology"/>
<dbReference type="STRING" id="669874.A0A1E4TT43"/>
<reference evidence="12" key="1">
    <citation type="submission" date="2016-05" db="EMBL/GenBank/DDBJ databases">
        <title>Comparative genomics of biotechnologically important yeasts.</title>
        <authorList>
            <consortium name="DOE Joint Genome Institute"/>
            <person name="Riley R."/>
            <person name="Haridas S."/>
            <person name="Wolfe K.H."/>
            <person name="Lopes M.R."/>
            <person name="Hittinger C.T."/>
            <person name="Goker M."/>
            <person name="Salamov A."/>
            <person name="Wisecaver J."/>
            <person name="Long T.M."/>
            <person name="Aerts A.L."/>
            <person name="Barry K."/>
            <person name="Choi C."/>
            <person name="Clum A."/>
            <person name="Coughlan A.Y."/>
            <person name="Deshpande S."/>
            <person name="Douglass A.P."/>
            <person name="Hanson S.J."/>
            <person name="Klenk H.-P."/>
            <person name="Labutti K."/>
            <person name="Lapidus A."/>
            <person name="Lindquist E."/>
            <person name="Lipzen A."/>
            <person name="Meier-Kolthoff J.P."/>
            <person name="Ohm R.A."/>
            <person name="Otillar R.P."/>
            <person name="Pangilinan J."/>
            <person name="Peng Y."/>
            <person name="Rokas A."/>
            <person name="Rosa C.A."/>
            <person name="Scheuner C."/>
            <person name="Sibirny A.A."/>
            <person name="Slot J.C."/>
            <person name="Stielow J.B."/>
            <person name="Sun H."/>
            <person name="Kurtzman C.P."/>
            <person name="Blackwell M."/>
            <person name="Grigoriev I.V."/>
            <person name="Jeffries T.W."/>
        </authorList>
    </citation>
    <scope>NUCLEOTIDE SEQUENCE [LARGE SCALE GENOMIC DNA]</scope>
    <source>
        <strain evidence="12">NRRL Y-2460</strain>
    </source>
</reference>
<evidence type="ECO:0000256" key="2">
    <source>
        <dbReference type="ARBA" id="ARBA00006966"/>
    </source>
</evidence>
<evidence type="ECO:0000313" key="12">
    <source>
        <dbReference type="Proteomes" id="UP000094236"/>
    </source>
</evidence>
<feature type="domain" description="Aromatic amino acid beta-eliminating lyase/threonine aldolase" evidence="10">
    <location>
        <begin position="13"/>
        <end position="297"/>
    </location>
</feature>
<dbReference type="Proteomes" id="UP000094236">
    <property type="component" value="Unassembled WGS sequence"/>
</dbReference>
<organism evidence="11 12">
    <name type="scientific">Pachysolen tannophilus NRRL Y-2460</name>
    <dbReference type="NCBI Taxonomy" id="669874"/>
    <lineage>
        <taxon>Eukaryota</taxon>
        <taxon>Fungi</taxon>
        <taxon>Dikarya</taxon>
        <taxon>Ascomycota</taxon>
        <taxon>Saccharomycotina</taxon>
        <taxon>Pichiomycetes</taxon>
        <taxon>Pachysolenaceae</taxon>
        <taxon>Pachysolen</taxon>
    </lineage>
</organism>
<dbReference type="FunFam" id="3.40.640.10:FF:000030">
    <property type="entry name" value="Low-specificity L-threonine aldolase"/>
    <property type="match status" value="1"/>
</dbReference>
<comment type="similarity">
    <text evidence="2">Belongs to the threonine aldolase family.</text>
</comment>
<evidence type="ECO:0000256" key="6">
    <source>
        <dbReference type="ARBA" id="ARBA00050939"/>
    </source>
</evidence>
<dbReference type="GO" id="GO:0008732">
    <property type="term" value="F:L-allo-threonine aldolase activity"/>
    <property type="evidence" value="ECO:0007669"/>
    <property type="project" value="EnsemblFungi"/>
</dbReference>
<comment type="catalytic activity">
    <reaction evidence="5">
        <text>L-threonine = acetaldehyde + glycine</text>
        <dbReference type="Rhea" id="RHEA:19625"/>
        <dbReference type="ChEBI" id="CHEBI:15343"/>
        <dbReference type="ChEBI" id="CHEBI:57305"/>
        <dbReference type="ChEBI" id="CHEBI:57926"/>
        <dbReference type="EC" id="4.1.2.48"/>
    </reaction>
</comment>
<keyword evidence="12" id="KW-1185">Reference proteome</keyword>
<protein>
    <recommendedName>
        <fullName evidence="8">low-specificity L-threonine aldolase</fullName>
        <ecNumber evidence="8">4.1.2.48</ecNumber>
    </recommendedName>
</protein>
<gene>
    <name evidence="11" type="ORF">PACTADRAFT_50700</name>
</gene>
<name>A0A1E4TT43_PACTA</name>
<dbReference type="PANTHER" id="PTHR48097:SF9">
    <property type="entry name" value="L-THREONINE ALDOLASE"/>
    <property type="match status" value="1"/>
</dbReference>
<comment type="catalytic activity">
    <reaction evidence="6">
        <text>L-allo-threonine = acetaldehyde + glycine</text>
        <dbReference type="Rhea" id="RHEA:26209"/>
        <dbReference type="ChEBI" id="CHEBI:15343"/>
        <dbReference type="ChEBI" id="CHEBI:57305"/>
        <dbReference type="ChEBI" id="CHEBI:58585"/>
        <dbReference type="EC" id="4.1.2.48"/>
    </reaction>
</comment>